<gene>
    <name evidence="1" type="ORF">ABK905_14505</name>
</gene>
<dbReference type="AlphaFoldDB" id="A0AAU7Q4J6"/>
<sequence length="497" mass="58399">MFDALFEDNKEKLVETLVKSRFYYVFEYTRSNGISIHSNNYLLPGEMTDYWYPFSEDEHEIAYTPMNSTFSSELKNYIYQKYDEHPSLDFIFSMAEWVRLSDKQEDMTLSWQEENIKPWDEALAIAESIITNNQIEQKKFTHSNLWRDDFKNLIQRDKTLYVQLTYMASIQRIFIEKINLYFSHGVMLQAITDEQYLASAKIEAIRNQYNSTTQFLNEYDLLIEYQRRADSGDLDLMIEAAVFWFLSRHNKKNDKTLSVLNILYVLQKFVEAQQYFFVKYKFRQQSDFTSVFELVSSDKKESLEDYYQQFYEYKLQHSLYEAQKMASHAINNATVSYLDAIYPPREIYSFAIFSRNYVANSLSPFNYKTLPEENLGYLSIARLHSGKLVLVSTLAGFVFIADLNSVENNPFLQTLKDYWLTSDASVDYAKRTSLKVNETTLASVFPTIDANGTPLTTLMEILLKAPEEDAVTLPQSPYSMVAIKERDIFPRIRPYLF</sequence>
<name>A0AAU7Q4J6_9GAMM</name>
<evidence type="ECO:0000313" key="1">
    <source>
        <dbReference type="EMBL" id="XBS68075.1"/>
    </source>
</evidence>
<accession>A0AAU7Q4J6</accession>
<proteinExistence type="predicted"/>
<dbReference type="EMBL" id="CP157947">
    <property type="protein sequence ID" value="XBS68075.1"/>
    <property type="molecule type" value="Genomic_DNA"/>
</dbReference>
<reference evidence="1" key="1">
    <citation type="submission" date="2024-06" db="EMBL/GenBank/DDBJ databases">
        <authorList>
            <person name="Coelho C."/>
            <person name="Bento M."/>
            <person name="Garcia E."/>
            <person name="Camelo A."/>
            <person name="Brandao I."/>
            <person name="Espirito Santo C."/>
            <person name="Trovao J."/>
            <person name="Verissimo A."/>
            <person name="Costa J."/>
            <person name="Tiago I."/>
        </authorList>
    </citation>
    <scope>NUCLEOTIDE SEQUENCE</scope>
    <source>
        <strain evidence="1">KWT182</strain>
    </source>
</reference>
<protein>
    <submittedName>
        <fullName evidence="1">Uncharacterized protein</fullName>
    </submittedName>
</protein>
<organism evidence="1">
    <name type="scientific">Acerihabitans sp. KWT182</name>
    <dbReference type="NCBI Taxonomy" id="3157919"/>
    <lineage>
        <taxon>Bacteria</taxon>
        <taxon>Pseudomonadati</taxon>
        <taxon>Pseudomonadota</taxon>
        <taxon>Gammaproteobacteria</taxon>
        <taxon>Enterobacterales</taxon>
        <taxon>Pectobacteriaceae</taxon>
        <taxon>Acerihabitans</taxon>
    </lineage>
</organism>